<comment type="similarity">
    <text evidence="2">Belongs to the G-protein coupled receptor 3 family.</text>
</comment>
<keyword evidence="8 15" id="KW-0675">Receptor</keyword>
<dbReference type="InterPro" id="IPR017978">
    <property type="entry name" value="GPCR_3_C"/>
</dbReference>
<evidence type="ECO:0000256" key="7">
    <source>
        <dbReference type="ARBA" id="ARBA00023136"/>
    </source>
</evidence>
<organism evidence="14 15">
    <name type="scientific">Limulus polyphemus</name>
    <name type="common">Atlantic horseshoe crab</name>
    <dbReference type="NCBI Taxonomy" id="6850"/>
    <lineage>
        <taxon>Eukaryota</taxon>
        <taxon>Metazoa</taxon>
        <taxon>Ecdysozoa</taxon>
        <taxon>Arthropoda</taxon>
        <taxon>Chelicerata</taxon>
        <taxon>Merostomata</taxon>
        <taxon>Xiphosura</taxon>
        <taxon>Limulidae</taxon>
        <taxon>Limulus</taxon>
    </lineage>
</organism>
<keyword evidence="7 12" id="KW-0472">Membrane</keyword>
<evidence type="ECO:0000256" key="6">
    <source>
        <dbReference type="ARBA" id="ARBA00023040"/>
    </source>
</evidence>
<keyword evidence="6" id="KW-0297">G-protein coupled receptor</keyword>
<proteinExistence type="inferred from homology"/>
<dbReference type="PANTHER" id="PTHR32546:SF16">
    <property type="entry name" value="G-PROTEIN COUPLED RECEPTOR CG31760-RELATED"/>
    <property type="match status" value="1"/>
</dbReference>
<keyword evidence="5 12" id="KW-1133">Transmembrane helix</keyword>
<evidence type="ECO:0000256" key="4">
    <source>
        <dbReference type="ARBA" id="ARBA00022692"/>
    </source>
</evidence>
<dbReference type="GeneID" id="106478389"/>
<evidence type="ECO:0000256" key="11">
    <source>
        <dbReference type="SAM" id="Coils"/>
    </source>
</evidence>
<evidence type="ECO:0000256" key="5">
    <source>
        <dbReference type="ARBA" id="ARBA00022989"/>
    </source>
</evidence>
<feature type="transmembrane region" description="Helical" evidence="12">
    <location>
        <begin position="228"/>
        <end position="251"/>
    </location>
</feature>
<keyword evidence="4 12" id="KW-0812">Transmembrane</keyword>
<protein>
    <submittedName>
        <fullName evidence="15">Probable G-protein coupled receptor CG31760</fullName>
    </submittedName>
</protein>
<evidence type="ECO:0000256" key="3">
    <source>
        <dbReference type="ARBA" id="ARBA00022475"/>
    </source>
</evidence>
<gene>
    <name evidence="15" type="primary">LOC106478389</name>
</gene>
<evidence type="ECO:0000256" key="9">
    <source>
        <dbReference type="ARBA" id="ARBA00023180"/>
    </source>
</evidence>
<keyword evidence="3" id="KW-1003">Cell membrane</keyword>
<evidence type="ECO:0000256" key="2">
    <source>
        <dbReference type="ARBA" id="ARBA00007242"/>
    </source>
</evidence>
<dbReference type="PANTHER" id="PTHR32546">
    <property type="entry name" value="G-PROTEIN COUPLED RECEPTOR 158-RELATED"/>
    <property type="match status" value="1"/>
</dbReference>
<feature type="transmembrane region" description="Helical" evidence="12">
    <location>
        <begin position="107"/>
        <end position="125"/>
    </location>
</feature>
<sequence length="399" mass="45989">MYSCPSYDLLYVCKPCRIGCESCVDNSPCLSPYNWAFRTSLLVISMFCVVLTIVLAWNIYRYRKLKVIKVASPIFLCITLLGCAIMYSEIAAIFPILNVYSCVATKWTRHMGFCITYSALLLKTWRVSLTYRVKSAHKLKLTDKQLLQWLFPILFIMGIYLGSWTISSPPEAIYIEDWFNLKFRQCDYNWWDHSLAIGEFLFLLWGIRVCYNVRNAESFFNEAKHISWAICSITCVNVIMVMIHLVILPNADPDVKYLFGFIRTQLTTTITISFIFGPKFYRVVKGQGDTWDNRARARGVTASFSLNGVGLVHEETTDLFQENEELKEEVQKLAAQLEFMRIAHVEMNNRHLKSKYGSFFKQSNTTQSPVIKSIYMKFDSTDSPGSRICPAAELISERV</sequence>
<feature type="transmembrane region" description="Helical" evidence="12">
    <location>
        <begin position="146"/>
        <end position="168"/>
    </location>
</feature>
<name>A0ABM1S240_LIMPO</name>
<feature type="transmembrane region" description="Helical" evidence="12">
    <location>
        <begin position="35"/>
        <end position="60"/>
    </location>
</feature>
<evidence type="ECO:0000313" key="14">
    <source>
        <dbReference type="Proteomes" id="UP000694941"/>
    </source>
</evidence>
<evidence type="ECO:0000313" key="15">
    <source>
        <dbReference type="RefSeq" id="XP_022237695.1"/>
    </source>
</evidence>
<feature type="transmembrane region" description="Helical" evidence="12">
    <location>
        <begin position="257"/>
        <end position="277"/>
    </location>
</feature>
<dbReference type="RefSeq" id="XP_022237695.1">
    <property type="nucleotide sequence ID" value="XM_022381987.1"/>
</dbReference>
<evidence type="ECO:0000256" key="12">
    <source>
        <dbReference type="SAM" id="Phobius"/>
    </source>
</evidence>
<keyword evidence="10" id="KW-0807">Transducer</keyword>
<accession>A0ABM1S240</accession>
<feature type="transmembrane region" description="Helical" evidence="12">
    <location>
        <begin position="67"/>
        <end position="87"/>
    </location>
</feature>
<keyword evidence="14" id="KW-1185">Reference proteome</keyword>
<dbReference type="Pfam" id="PF00003">
    <property type="entry name" value="7tm_3"/>
    <property type="match status" value="1"/>
</dbReference>
<dbReference type="Proteomes" id="UP000694941">
    <property type="component" value="Unplaced"/>
</dbReference>
<evidence type="ECO:0000256" key="10">
    <source>
        <dbReference type="ARBA" id="ARBA00023224"/>
    </source>
</evidence>
<reference evidence="15" key="1">
    <citation type="submission" date="2025-08" db="UniProtKB">
        <authorList>
            <consortium name="RefSeq"/>
        </authorList>
    </citation>
    <scope>IDENTIFICATION</scope>
    <source>
        <tissue evidence="15">Muscle</tissue>
    </source>
</reference>
<dbReference type="InterPro" id="IPR043458">
    <property type="entry name" value="GPR158/179"/>
</dbReference>
<feature type="domain" description="G-protein coupled receptors family 3 profile" evidence="13">
    <location>
        <begin position="37"/>
        <end position="284"/>
    </location>
</feature>
<keyword evidence="9" id="KW-0325">Glycoprotein</keyword>
<evidence type="ECO:0000256" key="1">
    <source>
        <dbReference type="ARBA" id="ARBA00004651"/>
    </source>
</evidence>
<evidence type="ECO:0000259" key="13">
    <source>
        <dbReference type="PROSITE" id="PS50259"/>
    </source>
</evidence>
<dbReference type="PROSITE" id="PS50259">
    <property type="entry name" value="G_PROTEIN_RECEP_F3_4"/>
    <property type="match status" value="1"/>
</dbReference>
<comment type="subcellular location">
    <subcellularLocation>
        <location evidence="1">Cell membrane</location>
        <topology evidence="1">Multi-pass membrane protein</topology>
    </subcellularLocation>
</comment>
<keyword evidence="11" id="KW-0175">Coiled coil</keyword>
<feature type="coiled-coil region" evidence="11">
    <location>
        <begin position="316"/>
        <end position="343"/>
    </location>
</feature>
<evidence type="ECO:0000256" key="8">
    <source>
        <dbReference type="ARBA" id="ARBA00023170"/>
    </source>
</evidence>
<feature type="transmembrane region" description="Helical" evidence="12">
    <location>
        <begin position="188"/>
        <end position="207"/>
    </location>
</feature>
<dbReference type="CDD" id="cd15293">
    <property type="entry name" value="7tmC_GPR158-like"/>
    <property type="match status" value="1"/>
</dbReference>